<accession>A0ABD2MCR0</accession>
<dbReference type="AlphaFoldDB" id="A0ABD2MCR0"/>
<dbReference type="Proteomes" id="UP001620626">
    <property type="component" value="Unassembled WGS sequence"/>
</dbReference>
<name>A0ABD2MCR0_9BILA</name>
<keyword evidence="2" id="KW-1185">Reference proteome</keyword>
<protein>
    <submittedName>
        <fullName evidence="1">Uncharacterized protein</fullName>
    </submittedName>
</protein>
<comment type="caution">
    <text evidence="1">The sequence shown here is derived from an EMBL/GenBank/DDBJ whole genome shotgun (WGS) entry which is preliminary data.</text>
</comment>
<proteinExistence type="predicted"/>
<gene>
    <name evidence="1" type="ORF">niasHT_005859</name>
</gene>
<reference evidence="1 2" key="1">
    <citation type="submission" date="2024-10" db="EMBL/GenBank/DDBJ databases">
        <authorList>
            <person name="Kim D."/>
        </authorList>
    </citation>
    <scope>NUCLEOTIDE SEQUENCE [LARGE SCALE GENOMIC DNA]</scope>
    <source>
        <strain evidence="1">BH-2024</strain>
    </source>
</reference>
<dbReference type="EMBL" id="JBICBT010000042">
    <property type="protein sequence ID" value="KAL3125253.1"/>
    <property type="molecule type" value="Genomic_DNA"/>
</dbReference>
<evidence type="ECO:0000313" key="2">
    <source>
        <dbReference type="Proteomes" id="UP001620626"/>
    </source>
</evidence>
<organism evidence="1 2">
    <name type="scientific">Heterodera trifolii</name>
    <dbReference type="NCBI Taxonomy" id="157864"/>
    <lineage>
        <taxon>Eukaryota</taxon>
        <taxon>Metazoa</taxon>
        <taxon>Ecdysozoa</taxon>
        <taxon>Nematoda</taxon>
        <taxon>Chromadorea</taxon>
        <taxon>Rhabditida</taxon>
        <taxon>Tylenchina</taxon>
        <taxon>Tylenchomorpha</taxon>
        <taxon>Tylenchoidea</taxon>
        <taxon>Heteroderidae</taxon>
        <taxon>Heteroderinae</taxon>
        <taxon>Heterodera</taxon>
    </lineage>
</organism>
<sequence>MDSFHNASKILRDAIDFLERAIEQETGELASVTPAQMVVQQRQQQTNDAIGAEADLMNRFKTLCQDVPLLWEPGDVKRLAIVLNNCEFSLHQQIANNPLTESKQQKPLASAGAAFSRDLTTFPQDQGGAGSSHWMLP</sequence>
<evidence type="ECO:0000313" key="1">
    <source>
        <dbReference type="EMBL" id="KAL3125253.1"/>
    </source>
</evidence>